<dbReference type="AlphaFoldDB" id="A0A8H8SWD1"/>
<keyword evidence="1" id="KW-0472">Membrane</keyword>
<dbReference type="RefSeq" id="XP_043180661.1">
    <property type="nucleotide sequence ID" value="XM_043329215.1"/>
</dbReference>
<dbReference type="Proteomes" id="UP000650533">
    <property type="component" value="Chromosome 5"/>
</dbReference>
<dbReference type="Gene3D" id="2.60.120.260">
    <property type="entry name" value="Galactose-binding domain-like"/>
    <property type="match status" value="2"/>
</dbReference>
<evidence type="ECO:0000313" key="2">
    <source>
        <dbReference type="EMBL" id="QRW20424.1"/>
    </source>
</evidence>
<reference evidence="2" key="1">
    <citation type="submission" date="2020-05" db="EMBL/GenBank/DDBJ databases">
        <title>Evolutionary and genomic comparisons of hybrid uninucleate and nonhybrid Rhizoctonia fungi.</title>
        <authorList>
            <person name="Li C."/>
            <person name="Chen X."/>
        </authorList>
    </citation>
    <scope>NUCLEOTIDE SEQUENCE</scope>
    <source>
        <strain evidence="2">AG-1 IA</strain>
    </source>
</reference>
<dbReference type="KEGG" id="rsx:RhiXN_09399"/>
<protein>
    <submittedName>
        <fullName evidence="2">P12 domain-containing protein</fullName>
    </submittedName>
</protein>
<dbReference type="GeneID" id="67031678"/>
<sequence length="526" mass="57849">MSDGYTPFPFSVTPISPLFHPSPISLNTSLGWAPSCTTPECLPTASWSTSAINSTLSLRYWGWDVALDGHIKGNMTMELSFNGVREIWDPLGDTLFSLHGGPIDNLFQHDVTLKVLEATPNAEIIVTHARINGSTFAVGGKSTHRWTIEADSDRMSYTGFAPQNTTTGVKYPTSSTIYIYSRVGDMVSTQFNGSAFLVYGPCGPSSGLIRVTFDSYQETVNTSKPFASNDSGLPVRLIRPFRYDIGVRTRPLTLSDIFELVKTGWDVAFDGHIKGNMTVELFRDGIKEPWYPSENTLFRIHGGFNDDFSQHEVILKVVGASPNAEIAVTQARVNGSSFADLYRPADRWIIAADSDRMNYTGFAPRNTITGTESSISSKTYISSKIGDTVSTQFNGSTFLVYGPCGPTNGLMRVTFDNYQETVNTSTPFVSDDCLLYHTRAAPVRFIHQVVIENVDGSTLGINRLEFFRILIDKTSPGIQAPLVVGVVMGVIAVCALIIVLYVRRVVKKKEESDGRPANRRLTALFC</sequence>
<keyword evidence="1" id="KW-1133">Transmembrane helix</keyword>
<accession>A0A8H8SWD1</accession>
<evidence type="ECO:0000256" key="1">
    <source>
        <dbReference type="SAM" id="Phobius"/>
    </source>
</evidence>
<proteinExistence type="predicted"/>
<evidence type="ECO:0000313" key="3">
    <source>
        <dbReference type="Proteomes" id="UP000650533"/>
    </source>
</evidence>
<organism evidence="2 3">
    <name type="scientific">Rhizoctonia solani</name>
    <dbReference type="NCBI Taxonomy" id="456999"/>
    <lineage>
        <taxon>Eukaryota</taxon>
        <taxon>Fungi</taxon>
        <taxon>Dikarya</taxon>
        <taxon>Basidiomycota</taxon>
        <taxon>Agaricomycotina</taxon>
        <taxon>Agaricomycetes</taxon>
        <taxon>Cantharellales</taxon>
        <taxon>Ceratobasidiaceae</taxon>
        <taxon>Rhizoctonia</taxon>
    </lineage>
</organism>
<dbReference type="EMBL" id="CP059662">
    <property type="protein sequence ID" value="QRW20424.1"/>
    <property type="molecule type" value="Genomic_DNA"/>
</dbReference>
<keyword evidence="1" id="KW-0812">Transmembrane</keyword>
<gene>
    <name evidence="2" type="ORF">RhiXN_09399</name>
</gene>
<name>A0A8H8SWD1_9AGAM</name>
<feature type="transmembrane region" description="Helical" evidence="1">
    <location>
        <begin position="482"/>
        <end position="502"/>
    </location>
</feature>